<dbReference type="Gene3D" id="3.40.605.10">
    <property type="entry name" value="Aldehyde Dehydrogenase, Chain A, domain 1"/>
    <property type="match status" value="1"/>
</dbReference>
<evidence type="ECO:0000256" key="5">
    <source>
        <dbReference type="RuleBase" id="RU003345"/>
    </source>
</evidence>
<dbReference type="InterPro" id="IPR016163">
    <property type="entry name" value="Ald_DH_C"/>
</dbReference>
<dbReference type="EMBL" id="BMMX01000062">
    <property type="protein sequence ID" value="GGL18468.1"/>
    <property type="molecule type" value="Genomic_DNA"/>
</dbReference>
<dbReference type="PROSITE" id="PS00687">
    <property type="entry name" value="ALDEHYDE_DEHYDR_GLU"/>
    <property type="match status" value="1"/>
</dbReference>
<gene>
    <name evidence="7" type="ORF">GCM10012284_61380</name>
</gene>
<feature type="domain" description="Aldehyde dehydrogenase" evidence="6">
    <location>
        <begin position="18"/>
        <end position="475"/>
    </location>
</feature>
<evidence type="ECO:0000256" key="4">
    <source>
        <dbReference type="PROSITE-ProRule" id="PRU10007"/>
    </source>
</evidence>
<reference evidence="7" key="1">
    <citation type="journal article" date="2014" name="Int. J. Syst. Evol. Microbiol.">
        <title>Complete genome sequence of Corynebacterium casei LMG S-19264T (=DSM 44701T), isolated from a smear-ripened cheese.</title>
        <authorList>
            <consortium name="US DOE Joint Genome Institute (JGI-PGF)"/>
            <person name="Walter F."/>
            <person name="Albersmeier A."/>
            <person name="Kalinowski J."/>
            <person name="Ruckert C."/>
        </authorList>
    </citation>
    <scope>NUCLEOTIDE SEQUENCE</scope>
    <source>
        <strain evidence="7">CGMCC 4.7299</strain>
    </source>
</reference>
<dbReference type="PANTHER" id="PTHR42986:SF1">
    <property type="entry name" value="BENZALDEHYDE DEHYDROGENASE YFMT"/>
    <property type="match status" value="1"/>
</dbReference>
<comment type="caution">
    <text evidence="7">The sequence shown here is derived from an EMBL/GenBank/DDBJ whole genome shotgun (WGS) entry which is preliminary data.</text>
</comment>
<protein>
    <submittedName>
        <fullName evidence="7">Aldehyde dehydrogenase</fullName>
    </submittedName>
</protein>
<evidence type="ECO:0000313" key="8">
    <source>
        <dbReference type="Proteomes" id="UP000656042"/>
    </source>
</evidence>
<dbReference type="Proteomes" id="UP000656042">
    <property type="component" value="Unassembled WGS sequence"/>
</dbReference>
<dbReference type="Gene3D" id="3.40.309.10">
    <property type="entry name" value="Aldehyde Dehydrogenase, Chain A, domain 2"/>
    <property type="match status" value="1"/>
</dbReference>
<evidence type="ECO:0000259" key="6">
    <source>
        <dbReference type="Pfam" id="PF00171"/>
    </source>
</evidence>
<dbReference type="InterPro" id="IPR029510">
    <property type="entry name" value="Ald_DH_CS_GLU"/>
</dbReference>
<dbReference type="GO" id="GO:0016620">
    <property type="term" value="F:oxidoreductase activity, acting on the aldehyde or oxo group of donors, NAD or NADP as acceptor"/>
    <property type="evidence" value="ECO:0007669"/>
    <property type="project" value="InterPro"/>
</dbReference>
<dbReference type="InterPro" id="IPR016162">
    <property type="entry name" value="Ald_DH_N"/>
</dbReference>
<proteinExistence type="inferred from homology"/>
<feature type="active site" evidence="4">
    <location>
        <position position="252"/>
    </location>
</feature>
<comment type="similarity">
    <text evidence="1 5">Belongs to the aldehyde dehydrogenase family.</text>
</comment>
<dbReference type="CDD" id="cd07152">
    <property type="entry name" value="ALDH_BenzADH"/>
    <property type="match status" value="1"/>
</dbReference>
<evidence type="ECO:0000313" key="7">
    <source>
        <dbReference type="EMBL" id="GGL18468.1"/>
    </source>
</evidence>
<dbReference type="PANTHER" id="PTHR42986">
    <property type="entry name" value="BENZALDEHYDE DEHYDROGENASE YFMT"/>
    <property type="match status" value="1"/>
</dbReference>
<dbReference type="InterPro" id="IPR016161">
    <property type="entry name" value="Ald_DH/histidinol_DH"/>
</dbReference>
<dbReference type="RefSeq" id="WP_189082835.1">
    <property type="nucleotide sequence ID" value="NZ_BMMX01000062.1"/>
</dbReference>
<sequence>MALLDDGVWHGKIWTGAWTDGHGGTYAVTEPATGNALGEVGRADPSDVTAAAERAVPAGREWAAAPFAERAAVLRRAADLLTEHAAEIKEWLSRECGTVTPFADFQVHTSAQECLEASALPSHPYGELLRTEMPRLSFSRRVPAGVVAVIAPFNVPTILAIRAIAPALALGNAVLLKPDPRTSVSGGVMFARLFEEAGLPPGVLQVLPGGPEVGESLVTAPPVRVIAFTGSTRAGRAVGALAGQHLKRAHLELGGNSALIVMNDVDVPAAVSAGAFGTLVHSGQICMATSRHLVHRDVADEYTALLAEKAAGLKVGDPYREDVALGPLIDEGQRDRVHDVVARSVSGGAKVHTGGTYEGLFYRPTVLGDVPVDAPAYTDEIFGPVAPVTPFSSLDEVARMAADTEYGLSLGILTRDVQAGLRLAEQIPAGLVHINDQTVNDEAVAPFGGVGSSGTGARHGGPTANIEAFTETQWVTLRGDVPPYPF</sequence>
<dbReference type="PROSITE" id="PS00070">
    <property type="entry name" value="ALDEHYDE_DEHYDR_CYS"/>
    <property type="match status" value="1"/>
</dbReference>
<keyword evidence="8" id="KW-1185">Reference proteome</keyword>
<evidence type="ECO:0000256" key="2">
    <source>
        <dbReference type="ARBA" id="ARBA00023002"/>
    </source>
</evidence>
<dbReference type="InterPro" id="IPR015590">
    <property type="entry name" value="Aldehyde_DH_dom"/>
</dbReference>
<name>A0A8J3C831_9ACTN</name>
<organism evidence="7 8">
    <name type="scientific">Mangrovihabitans endophyticus</name>
    <dbReference type="NCBI Taxonomy" id="1751298"/>
    <lineage>
        <taxon>Bacteria</taxon>
        <taxon>Bacillati</taxon>
        <taxon>Actinomycetota</taxon>
        <taxon>Actinomycetes</taxon>
        <taxon>Micromonosporales</taxon>
        <taxon>Micromonosporaceae</taxon>
        <taxon>Mangrovihabitans</taxon>
    </lineage>
</organism>
<reference evidence="7" key="2">
    <citation type="submission" date="2020-09" db="EMBL/GenBank/DDBJ databases">
        <authorList>
            <person name="Sun Q."/>
            <person name="Zhou Y."/>
        </authorList>
    </citation>
    <scope>NUCLEOTIDE SEQUENCE</scope>
    <source>
        <strain evidence="7">CGMCC 4.7299</strain>
    </source>
</reference>
<evidence type="ECO:0000256" key="3">
    <source>
        <dbReference type="ARBA" id="ARBA00023027"/>
    </source>
</evidence>
<keyword evidence="2 5" id="KW-0560">Oxidoreductase</keyword>
<dbReference type="SUPFAM" id="SSF53720">
    <property type="entry name" value="ALDH-like"/>
    <property type="match status" value="1"/>
</dbReference>
<evidence type="ECO:0000256" key="1">
    <source>
        <dbReference type="ARBA" id="ARBA00009986"/>
    </source>
</evidence>
<accession>A0A8J3C831</accession>
<dbReference type="AlphaFoldDB" id="A0A8J3C831"/>
<keyword evidence="3" id="KW-0520">NAD</keyword>
<dbReference type="Pfam" id="PF00171">
    <property type="entry name" value="Aldedh"/>
    <property type="match status" value="1"/>
</dbReference>
<dbReference type="InterPro" id="IPR016160">
    <property type="entry name" value="Ald_DH_CS_CYS"/>
</dbReference>